<keyword evidence="3" id="KW-1185">Reference proteome</keyword>
<sequence>MSSIVGQWFTPFVTVIGGVIIFVVGQAVLKLLIEPVQHLKAAVGNVANTLLRQQAKITNGLEDADLSAKMFDHAAELVSKAEVVVFYKSAKSIFGLPSKAHILEAARELNAIGNEARDKRPSGAHSHSPPNGLAAVRNHESIKRIAGLLRIKADYK</sequence>
<proteinExistence type="predicted"/>
<evidence type="ECO:0000313" key="2">
    <source>
        <dbReference type="EMBL" id="NJO99975.1"/>
    </source>
</evidence>
<dbReference type="RefSeq" id="WP_168081691.1">
    <property type="nucleotide sequence ID" value="NZ_JAAVJI010000002.1"/>
</dbReference>
<keyword evidence="1" id="KW-0472">Membrane</keyword>
<gene>
    <name evidence="2" type="ORF">HBH25_03755</name>
</gene>
<evidence type="ECO:0000313" key="3">
    <source>
        <dbReference type="Proteomes" id="UP000746535"/>
    </source>
</evidence>
<evidence type="ECO:0000256" key="1">
    <source>
        <dbReference type="SAM" id="Phobius"/>
    </source>
</evidence>
<comment type="caution">
    <text evidence="2">The sequence shown here is derived from an EMBL/GenBank/DDBJ whole genome shotgun (WGS) entry which is preliminary data.</text>
</comment>
<feature type="transmembrane region" description="Helical" evidence="1">
    <location>
        <begin position="12"/>
        <end position="33"/>
    </location>
</feature>
<keyword evidence="1" id="KW-0812">Transmembrane</keyword>
<reference evidence="2 3" key="1">
    <citation type="submission" date="2020-03" db="EMBL/GenBank/DDBJ databases">
        <authorList>
            <person name="Wang L."/>
            <person name="He N."/>
            <person name="Li Y."/>
            <person name="Fang Y."/>
            <person name="Zhang F."/>
        </authorList>
    </citation>
    <scope>NUCLEOTIDE SEQUENCE [LARGE SCALE GENOMIC DNA]</scope>
    <source>
        <strain evidence="3">hsmgli-8</strain>
    </source>
</reference>
<keyword evidence="1" id="KW-1133">Transmembrane helix</keyword>
<dbReference type="EMBL" id="JAAVJI010000002">
    <property type="protein sequence ID" value="NJO99975.1"/>
    <property type="molecule type" value="Genomic_DNA"/>
</dbReference>
<accession>A0ABX0YAB8</accession>
<dbReference type="Proteomes" id="UP000746535">
    <property type="component" value="Unassembled WGS sequence"/>
</dbReference>
<organism evidence="2 3">
    <name type="scientific">Pseudomonas quercus</name>
    <dbReference type="NCBI Taxonomy" id="2722792"/>
    <lineage>
        <taxon>Bacteria</taxon>
        <taxon>Pseudomonadati</taxon>
        <taxon>Pseudomonadota</taxon>
        <taxon>Gammaproteobacteria</taxon>
        <taxon>Pseudomonadales</taxon>
        <taxon>Pseudomonadaceae</taxon>
        <taxon>Pseudomonas</taxon>
    </lineage>
</organism>
<protein>
    <submittedName>
        <fullName evidence="2">Uncharacterized protein</fullName>
    </submittedName>
</protein>
<name>A0ABX0YAB8_9PSED</name>